<comment type="caution">
    <text evidence="3">The sequence shown here is derived from an EMBL/GenBank/DDBJ whole genome shotgun (WGS) entry which is preliminary data.</text>
</comment>
<dbReference type="Gene3D" id="3.10.129.10">
    <property type="entry name" value="Hotdog Thioesterase"/>
    <property type="match status" value="1"/>
</dbReference>
<dbReference type="Proteomes" id="UP000298264">
    <property type="component" value="Unassembled WGS sequence"/>
</dbReference>
<dbReference type="RefSeq" id="WP_135762489.1">
    <property type="nucleotide sequence ID" value="NZ_RQHV01000002.1"/>
</dbReference>
<dbReference type="SUPFAM" id="SSF54637">
    <property type="entry name" value="Thioesterase/thiol ester dehydrase-isomerase"/>
    <property type="match status" value="1"/>
</dbReference>
<evidence type="ECO:0000313" key="3">
    <source>
        <dbReference type="EMBL" id="TGN14535.1"/>
    </source>
</evidence>
<dbReference type="InterPro" id="IPR050563">
    <property type="entry name" value="4-hydroxybenzoyl-CoA_TE"/>
</dbReference>
<name>A0A4R9LUG4_9LEPT</name>
<dbReference type="Pfam" id="PF13279">
    <property type="entry name" value="4HBT_2"/>
    <property type="match status" value="1"/>
</dbReference>
<dbReference type="OrthoDB" id="333038at2"/>
<dbReference type="EMBL" id="RQHV01000002">
    <property type="protein sequence ID" value="TGN14535.1"/>
    <property type="molecule type" value="Genomic_DNA"/>
</dbReference>
<comment type="similarity">
    <text evidence="1">Belongs to the 4-hydroxybenzoyl-CoA thioesterase family.</text>
</comment>
<dbReference type="PANTHER" id="PTHR31793">
    <property type="entry name" value="4-HYDROXYBENZOYL-COA THIOESTERASE FAMILY MEMBER"/>
    <property type="match status" value="1"/>
</dbReference>
<organism evidence="3 4">
    <name type="scientific">Leptospira ilyithenensis</name>
    <dbReference type="NCBI Taxonomy" id="2484901"/>
    <lineage>
        <taxon>Bacteria</taxon>
        <taxon>Pseudomonadati</taxon>
        <taxon>Spirochaetota</taxon>
        <taxon>Spirochaetia</taxon>
        <taxon>Leptospirales</taxon>
        <taxon>Leptospiraceae</taxon>
        <taxon>Leptospira</taxon>
    </lineage>
</organism>
<evidence type="ECO:0000256" key="1">
    <source>
        <dbReference type="ARBA" id="ARBA00005953"/>
    </source>
</evidence>
<keyword evidence="2" id="KW-0378">Hydrolase</keyword>
<proteinExistence type="inferred from homology"/>
<evidence type="ECO:0000256" key="2">
    <source>
        <dbReference type="ARBA" id="ARBA00022801"/>
    </source>
</evidence>
<evidence type="ECO:0000313" key="4">
    <source>
        <dbReference type="Proteomes" id="UP000298264"/>
    </source>
</evidence>
<protein>
    <submittedName>
        <fullName evidence="3">Thioesterase</fullName>
    </submittedName>
</protein>
<dbReference type="AlphaFoldDB" id="A0A4R9LUG4"/>
<dbReference type="PANTHER" id="PTHR31793:SF27">
    <property type="entry name" value="NOVEL THIOESTERASE SUPERFAMILY DOMAIN AND SAPOSIN A-TYPE DOMAIN CONTAINING PROTEIN (0610012H03RIK)"/>
    <property type="match status" value="1"/>
</dbReference>
<dbReference type="CDD" id="cd00586">
    <property type="entry name" value="4HBT"/>
    <property type="match status" value="1"/>
</dbReference>
<sequence>MARVKLDLPEAWHFSTIINIRIGDINFAGHLAHDAILSLVHESRALLFHDNGWGELDVEGKGIVVADVVITYSNEAFFRDILRFDLSVTEFTKKGCDIYYRIIRVGDEKEIACAKTGIVFFDYEHRKPAEVPAGFLKRFI</sequence>
<dbReference type="GO" id="GO:0047617">
    <property type="term" value="F:fatty acyl-CoA hydrolase activity"/>
    <property type="evidence" value="ECO:0007669"/>
    <property type="project" value="TreeGrafter"/>
</dbReference>
<accession>A0A4R9LUG4</accession>
<reference evidence="3" key="1">
    <citation type="journal article" date="2019" name="PLoS Negl. Trop. Dis.">
        <title>Revisiting the worldwide diversity of Leptospira species in the environment.</title>
        <authorList>
            <person name="Vincent A.T."/>
            <person name="Schiettekatte O."/>
            <person name="Bourhy P."/>
            <person name="Veyrier F.J."/>
            <person name="Picardeau M."/>
        </authorList>
    </citation>
    <scope>NUCLEOTIDE SEQUENCE [LARGE SCALE GENOMIC DNA]</scope>
    <source>
        <strain evidence="3">201400974</strain>
    </source>
</reference>
<dbReference type="InterPro" id="IPR029069">
    <property type="entry name" value="HotDog_dom_sf"/>
</dbReference>
<gene>
    <name evidence="3" type="ORF">EHS11_00640</name>
</gene>
<keyword evidence="4" id="KW-1185">Reference proteome</keyword>